<evidence type="ECO:0000256" key="5">
    <source>
        <dbReference type="SAM" id="Phobius"/>
    </source>
</evidence>
<dbReference type="InterPro" id="IPR011990">
    <property type="entry name" value="TPR-like_helical_dom_sf"/>
</dbReference>
<evidence type="ECO:0000256" key="2">
    <source>
        <dbReference type="ARBA" id="ARBA00022748"/>
    </source>
</evidence>
<evidence type="ECO:0000256" key="3">
    <source>
        <dbReference type="ARBA" id="ARBA00022803"/>
    </source>
</evidence>
<keyword evidence="5" id="KW-0812">Transmembrane</keyword>
<evidence type="ECO:0000313" key="7">
    <source>
        <dbReference type="EMBL" id="MQX53394.1"/>
    </source>
</evidence>
<feature type="repeat" description="TPR" evidence="4">
    <location>
        <begin position="109"/>
        <end position="142"/>
    </location>
</feature>
<protein>
    <submittedName>
        <fullName evidence="7">Cytochrome C biogenesis protein</fullName>
    </submittedName>
</protein>
<dbReference type="RefSeq" id="WP_153500706.1">
    <property type="nucleotide sequence ID" value="NZ_WIRE01000001.1"/>
</dbReference>
<dbReference type="AlphaFoldDB" id="A0A6N7LW34"/>
<dbReference type="PANTHER" id="PTHR47870">
    <property type="entry name" value="CYTOCHROME C-TYPE BIOGENESIS PROTEIN CCMH"/>
    <property type="match status" value="1"/>
</dbReference>
<dbReference type="EMBL" id="WIRE01000001">
    <property type="protein sequence ID" value="MQX53394.1"/>
    <property type="molecule type" value="Genomic_DNA"/>
</dbReference>
<dbReference type="InterPro" id="IPR056413">
    <property type="entry name" value="TPR_CcmH_CycH"/>
</dbReference>
<evidence type="ECO:0000256" key="1">
    <source>
        <dbReference type="ARBA" id="ARBA00022737"/>
    </source>
</evidence>
<dbReference type="PANTHER" id="PTHR47870:SF1">
    <property type="entry name" value="CYTOCHROME C-TYPE BIOGENESIS PROTEIN CCMH"/>
    <property type="match status" value="1"/>
</dbReference>
<dbReference type="SUPFAM" id="SSF48452">
    <property type="entry name" value="TPR-like"/>
    <property type="match status" value="1"/>
</dbReference>
<organism evidence="7 8">
    <name type="scientific">Alcanivorax sediminis</name>
    <dbReference type="NCBI Taxonomy" id="2663008"/>
    <lineage>
        <taxon>Bacteria</taxon>
        <taxon>Pseudomonadati</taxon>
        <taxon>Pseudomonadota</taxon>
        <taxon>Gammaproteobacteria</taxon>
        <taxon>Oceanospirillales</taxon>
        <taxon>Alcanivoracaceae</taxon>
        <taxon>Alcanivorax</taxon>
    </lineage>
</organism>
<dbReference type="GO" id="GO:0005886">
    <property type="term" value="C:plasma membrane"/>
    <property type="evidence" value="ECO:0007669"/>
    <property type="project" value="TreeGrafter"/>
</dbReference>
<dbReference type="Pfam" id="PF23914">
    <property type="entry name" value="TPR_CcmH_CycH"/>
    <property type="match status" value="1"/>
</dbReference>
<sequence length="341" mass="36530">MMWMWLAAAFLFLLGLFLWALWRREARSAGRSVSGGIGIPLIVILIAAAGYILVGRNEHTGDWLVHQHKYGDAARFIVAGKAPEMAAADIPAGAMARVLQSQLSRTPSATGWFALGSLYAQLGAPAQTEEAARKSLALDPDSATSHLLLARALIEKTGGKLNEAAREELQWVLDREPNHDGAWMMLTMSADRAGQYDLAISGWESLLARHGDGETGDLLRRGLENSRQQKAREGVFASLTAQVEGKGLPPGGTLFVYIREQGSAGQPLAARRQVVPSFPATVSLTAENWLQAYPPNETPLVMGARYTPAPGAAVDQAMISAPAVPLQLPQKVPAELVLSAP</sequence>
<evidence type="ECO:0000256" key="4">
    <source>
        <dbReference type="PROSITE-ProRule" id="PRU00339"/>
    </source>
</evidence>
<dbReference type="GO" id="GO:0017004">
    <property type="term" value="P:cytochrome complex assembly"/>
    <property type="evidence" value="ECO:0007669"/>
    <property type="project" value="UniProtKB-KW"/>
</dbReference>
<feature type="transmembrane region" description="Helical" evidence="5">
    <location>
        <begin position="36"/>
        <end position="54"/>
    </location>
</feature>
<name>A0A6N7LW34_9GAMM</name>
<accession>A0A6N7LW34</accession>
<evidence type="ECO:0000259" key="6">
    <source>
        <dbReference type="Pfam" id="PF23914"/>
    </source>
</evidence>
<reference evidence="7 8" key="1">
    <citation type="submission" date="2019-10" db="EMBL/GenBank/DDBJ databases">
        <title>Alcanivorax sp.PA15-N-34 draft genome sequence.</title>
        <authorList>
            <person name="Liao X."/>
            <person name="Shao Z."/>
        </authorList>
    </citation>
    <scope>NUCLEOTIDE SEQUENCE [LARGE SCALE GENOMIC DNA]</scope>
    <source>
        <strain evidence="7 8">PA15-N-34</strain>
    </source>
</reference>
<keyword evidence="2" id="KW-0201">Cytochrome c-type biogenesis</keyword>
<dbReference type="Proteomes" id="UP000469421">
    <property type="component" value="Unassembled WGS sequence"/>
</dbReference>
<evidence type="ECO:0000313" key="8">
    <source>
        <dbReference type="Proteomes" id="UP000469421"/>
    </source>
</evidence>
<keyword evidence="8" id="KW-1185">Reference proteome</keyword>
<feature type="domain" description="Cytochrome c-type biogenesis protein H TPR" evidence="6">
    <location>
        <begin position="97"/>
        <end position="208"/>
    </location>
</feature>
<keyword evidence="1" id="KW-0677">Repeat</keyword>
<proteinExistence type="predicted"/>
<dbReference type="Gene3D" id="1.25.40.10">
    <property type="entry name" value="Tetratricopeptide repeat domain"/>
    <property type="match status" value="1"/>
</dbReference>
<dbReference type="InterPro" id="IPR051263">
    <property type="entry name" value="C-type_cytochrome_biogenesis"/>
</dbReference>
<dbReference type="PROSITE" id="PS50005">
    <property type="entry name" value="TPR"/>
    <property type="match status" value="1"/>
</dbReference>
<gene>
    <name evidence="7" type="ORF">GFN93_09040</name>
</gene>
<keyword evidence="3 4" id="KW-0802">TPR repeat</keyword>
<keyword evidence="5" id="KW-1133">Transmembrane helix</keyword>
<keyword evidence="5" id="KW-0472">Membrane</keyword>
<comment type="caution">
    <text evidence="7">The sequence shown here is derived from an EMBL/GenBank/DDBJ whole genome shotgun (WGS) entry which is preliminary data.</text>
</comment>
<dbReference type="InterPro" id="IPR019734">
    <property type="entry name" value="TPR_rpt"/>
</dbReference>